<evidence type="ECO:0008006" key="5">
    <source>
        <dbReference type="Google" id="ProtNLM"/>
    </source>
</evidence>
<evidence type="ECO:0000256" key="2">
    <source>
        <dbReference type="SAM" id="MobiDB-lite"/>
    </source>
</evidence>
<sequence length="106" mass="12411">MQSKSTSTIWEASKSVQQPQGLLQLTGKNVVLLLFLAARWYAAVEGAKDLRNKKREKIRQCIRVEEREKEKYDEELKDIAQQPLASHLLHTTNSSSTWRRSRRRFL</sequence>
<keyword evidence="1" id="KW-0175">Coiled coil</keyword>
<feature type="region of interest" description="Disordered" evidence="2">
    <location>
        <begin position="87"/>
        <end position="106"/>
    </location>
</feature>
<reference evidence="3 4" key="1">
    <citation type="submission" date="2022-12" db="EMBL/GenBank/DDBJ databases">
        <title>Chromosome-scale assembly of the Ensete ventricosum genome.</title>
        <authorList>
            <person name="Dussert Y."/>
            <person name="Stocks J."/>
            <person name="Wendawek A."/>
            <person name="Woldeyes F."/>
            <person name="Nichols R.A."/>
            <person name="Borrell J.S."/>
        </authorList>
    </citation>
    <scope>NUCLEOTIDE SEQUENCE [LARGE SCALE GENOMIC DNA]</scope>
    <source>
        <strain evidence="4">cv. Maze</strain>
        <tissue evidence="3">Seeds</tissue>
    </source>
</reference>
<protein>
    <recommendedName>
        <fullName evidence="5">Remorin C-terminal domain-containing protein</fullName>
    </recommendedName>
</protein>
<evidence type="ECO:0000313" key="4">
    <source>
        <dbReference type="Proteomes" id="UP001222027"/>
    </source>
</evidence>
<accession>A0AAV8RR40</accession>
<evidence type="ECO:0000313" key="3">
    <source>
        <dbReference type="EMBL" id="KAJ8506234.1"/>
    </source>
</evidence>
<keyword evidence="4" id="KW-1185">Reference proteome</keyword>
<feature type="coiled-coil region" evidence="1">
    <location>
        <begin position="47"/>
        <end position="82"/>
    </location>
</feature>
<dbReference type="Proteomes" id="UP001222027">
    <property type="component" value="Unassembled WGS sequence"/>
</dbReference>
<gene>
    <name evidence="3" type="ORF">OPV22_007120</name>
</gene>
<dbReference type="EMBL" id="JAQQAF010000002">
    <property type="protein sequence ID" value="KAJ8506234.1"/>
    <property type="molecule type" value="Genomic_DNA"/>
</dbReference>
<feature type="compositionally biased region" description="Low complexity" evidence="2">
    <location>
        <begin position="87"/>
        <end position="98"/>
    </location>
</feature>
<proteinExistence type="predicted"/>
<name>A0AAV8RR40_ENSVE</name>
<dbReference type="AlphaFoldDB" id="A0AAV8RR40"/>
<organism evidence="3 4">
    <name type="scientific">Ensete ventricosum</name>
    <name type="common">Abyssinian banana</name>
    <name type="synonym">Musa ensete</name>
    <dbReference type="NCBI Taxonomy" id="4639"/>
    <lineage>
        <taxon>Eukaryota</taxon>
        <taxon>Viridiplantae</taxon>
        <taxon>Streptophyta</taxon>
        <taxon>Embryophyta</taxon>
        <taxon>Tracheophyta</taxon>
        <taxon>Spermatophyta</taxon>
        <taxon>Magnoliopsida</taxon>
        <taxon>Liliopsida</taxon>
        <taxon>Zingiberales</taxon>
        <taxon>Musaceae</taxon>
        <taxon>Ensete</taxon>
    </lineage>
</organism>
<comment type="caution">
    <text evidence="3">The sequence shown here is derived from an EMBL/GenBank/DDBJ whole genome shotgun (WGS) entry which is preliminary data.</text>
</comment>
<evidence type="ECO:0000256" key="1">
    <source>
        <dbReference type="SAM" id="Coils"/>
    </source>
</evidence>